<evidence type="ECO:0000256" key="6">
    <source>
        <dbReference type="ARBA" id="ARBA00023049"/>
    </source>
</evidence>
<keyword evidence="6" id="KW-0482">Metalloprotease</keyword>
<evidence type="ECO:0000313" key="9">
    <source>
        <dbReference type="EMBL" id="JAG96966.1"/>
    </source>
</evidence>
<keyword evidence="7" id="KW-1133">Transmembrane helix</keyword>
<dbReference type="GO" id="GO:0051603">
    <property type="term" value="P:proteolysis involved in protein catabolic process"/>
    <property type="evidence" value="ECO:0007669"/>
    <property type="project" value="TreeGrafter"/>
</dbReference>
<evidence type="ECO:0000256" key="3">
    <source>
        <dbReference type="ARBA" id="ARBA00022723"/>
    </source>
</evidence>
<feature type="transmembrane region" description="Helical" evidence="7">
    <location>
        <begin position="368"/>
        <end position="395"/>
    </location>
</feature>
<evidence type="ECO:0000256" key="1">
    <source>
        <dbReference type="ARBA" id="ARBA00001947"/>
    </source>
</evidence>
<evidence type="ECO:0000256" key="2">
    <source>
        <dbReference type="ARBA" id="ARBA00022670"/>
    </source>
</evidence>
<reference evidence="9" key="1">
    <citation type="submission" date="2015-03" db="EMBL/GenBank/DDBJ databases">
        <title>A transcriptome of Araucaria cunninghamii, an australian fine timber species.</title>
        <authorList>
            <person name="Jing Yi C.J.Y."/>
            <person name="Yin San L.Y.S."/>
            <person name="Abdul Karim S.S."/>
            <person name="Wan Azmi N.N."/>
            <person name="Hercus R.R."/>
            <person name="Croft L.L."/>
        </authorList>
    </citation>
    <scope>NUCLEOTIDE SEQUENCE</scope>
    <source>
        <strain evidence="9">MI0301</strain>
        <tissue evidence="9">Leaf</tissue>
    </source>
</reference>
<dbReference type="PANTHER" id="PTHR22726:SF1">
    <property type="entry name" value="METALLOENDOPEPTIDASE OMA1, MITOCHONDRIAL"/>
    <property type="match status" value="1"/>
</dbReference>
<evidence type="ECO:0000259" key="8">
    <source>
        <dbReference type="Pfam" id="PF01435"/>
    </source>
</evidence>
<keyword evidence="2" id="KW-0645">Protease</keyword>
<comment type="cofactor">
    <cofactor evidence="1">
        <name>Zn(2+)</name>
        <dbReference type="ChEBI" id="CHEBI:29105"/>
    </cofactor>
</comment>
<dbReference type="EMBL" id="GCKF01035440">
    <property type="protein sequence ID" value="JAG96966.1"/>
    <property type="molecule type" value="Transcribed_RNA"/>
</dbReference>
<evidence type="ECO:0000256" key="4">
    <source>
        <dbReference type="ARBA" id="ARBA00022801"/>
    </source>
</evidence>
<keyword evidence="3" id="KW-0479">Metal-binding</keyword>
<dbReference type="AlphaFoldDB" id="A0A0D6R2P1"/>
<dbReference type="MEROPS" id="M48.A01"/>
<keyword evidence="5" id="KW-0862">Zinc</keyword>
<protein>
    <recommendedName>
        <fullName evidence="8">Peptidase M48 domain-containing protein</fullName>
    </recommendedName>
</protein>
<name>A0A0D6R2P1_ARACU</name>
<dbReference type="CDD" id="cd07331">
    <property type="entry name" value="M48C_Oma1_like"/>
    <property type="match status" value="1"/>
</dbReference>
<feature type="domain" description="Peptidase M48" evidence="8">
    <location>
        <begin position="303"/>
        <end position="460"/>
    </location>
</feature>
<dbReference type="PANTHER" id="PTHR22726">
    <property type="entry name" value="METALLOENDOPEPTIDASE OMA1"/>
    <property type="match status" value="1"/>
</dbReference>
<accession>A0A0D6R2P1</accession>
<dbReference type="Pfam" id="PF01435">
    <property type="entry name" value="Peptidase_M48"/>
    <property type="match status" value="1"/>
</dbReference>
<keyword evidence="7" id="KW-0472">Membrane</keyword>
<dbReference type="GO" id="GO:0004222">
    <property type="term" value="F:metalloendopeptidase activity"/>
    <property type="evidence" value="ECO:0007669"/>
    <property type="project" value="InterPro"/>
</dbReference>
<evidence type="ECO:0000256" key="5">
    <source>
        <dbReference type="ARBA" id="ARBA00022833"/>
    </source>
</evidence>
<dbReference type="Gene3D" id="3.30.2010.10">
    <property type="entry name" value="Metalloproteases ('zincins'), catalytic domain"/>
    <property type="match status" value="1"/>
</dbReference>
<organism evidence="9">
    <name type="scientific">Araucaria cunninghamii</name>
    <name type="common">Hoop pine</name>
    <name type="synonym">Moreton Bay pine</name>
    <dbReference type="NCBI Taxonomy" id="56994"/>
    <lineage>
        <taxon>Eukaryota</taxon>
        <taxon>Viridiplantae</taxon>
        <taxon>Streptophyta</taxon>
        <taxon>Embryophyta</taxon>
        <taxon>Tracheophyta</taxon>
        <taxon>Spermatophyta</taxon>
        <taxon>Pinopsida</taxon>
        <taxon>Pinidae</taxon>
        <taxon>Conifers II</taxon>
        <taxon>Araucariales</taxon>
        <taxon>Araucariaceae</taxon>
        <taxon>Araucaria</taxon>
    </lineage>
</organism>
<sequence>MAVSRCGKVKQVFKGVRESISGINRLCSTKTVYGPAVESSRGKDYSESGSFRSVFHCFRNLKPGCSSTLSNTGNHGFKRFSGKRGVNSGRTIISSFGVEGRTIINHGFGPCKTRNVAQGRRFYYVDRYHVQHFKARGPKRRIENPQKLVVIVTLGSGLVLTIYYSNLETVPYSHRKHCILISREMEKQLGESQFEELKKALKPKILPAIHPESVRVKLIAKDIIQALERGIRREQSWTDVDYGNTKTDASDISNSQDPWSVAGEKAYSSSQWYGKDEILDDKWVEKSRRSGQQSGEKVSTQHLDGLNWEIIVVDDRIVNAFCLPGGKIVVFTGLLNVFRTDAEIATVISHEVGHAVARHQAEGMTSNLWLAIVQFILFQLIGMADVVLAISNILLRLPFSRRMEMEADYIGLLLMASAGYDPRVAPSVYEKLGELSGDSVIQNYLSTHPSGRKRGEILRQAKVMEEAVGIYRDQISGHRSEGFL</sequence>
<dbReference type="InterPro" id="IPR051156">
    <property type="entry name" value="Mito/Outer_Membr_Metalloprot"/>
</dbReference>
<dbReference type="GO" id="GO:0016020">
    <property type="term" value="C:membrane"/>
    <property type="evidence" value="ECO:0007669"/>
    <property type="project" value="TreeGrafter"/>
</dbReference>
<dbReference type="GO" id="GO:0046872">
    <property type="term" value="F:metal ion binding"/>
    <property type="evidence" value="ECO:0007669"/>
    <property type="project" value="UniProtKB-KW"/>
</dbReference>
<proteinExistence type="predicted"/>
<dbReference type="InterPro" id="IPR001915">
    <property type="entry name" value="Peptidase_M48"/>
</dbReference>
<keyword evidence="4" id="KW-0378">Hydrolase</keyword>
<evidence type="ECO:0000256" key="7">
    <source>
        <dbReference type="SAM" id="Phobius"/>
    </source>
</evidence>
<keyword evidence="7" id="KW-0812">Transmembrane</keyword>
<feature type="transmembrane region" description="Helical" evidence="7">
    <location>
        <begin position="148"/>
        <end position="165"/>
    </location>
</feature>